<proteinExistence type="predicted"/>
<dbReference type="EMBL" id="ALJD01000002">
    <property type="protein sequence ID" value="EJN61251.1"/>
    <property type="molecule type" value="Genomic_DNA"/>
</dbReference>
<dbReference type="AlphaFoldDB" id="J3JHT2"/>
<accession>J3JHT2</accession>
<name>J3JHT2_9EURY</name>
<gene>
    <name evidence="1" type="ORF">HSB1_02920</name>
</gene>
<reference evidence="1 2" key="1">
    <citation type="journal article" date="2012" name="J. Bacteriol.">
        <title>Draft Genome Sequence of the Extremely Halophilic Archaeon Halogranum salarium B-1T.</title>
        <authorList>
            <person name="Kim K.K."/>
            <person name="Lee K.C."/>
            <person name="Lee J.S."/>
        </authorList>
    </citation>
    <scope>NUCLEOTIDE SEQUENCE [LARGE SCALE GENOMIC DNA]</scope>
    <source>
        <strain evidence="1 2">B-1</strain>
    </source>
</reference>
<sequence length="48" mass="5625">MKTVGAVINGMVRPLRRPIDRTPGAWLRAARRRETRTRGIEHRKERSD</sequence>
<dbReference type="Proteomes" id="UP000007813">
    <property type="component" value="Unassembled WGS sequence"/>
</dbReference>
<comment type="caution">
    <text evidence="1">The sequence shown here is derived from an EMBL/GenBank/DDBJ whole genome shotgun (WGS) entry which is preliminary data.</text>
</comment>
<organism evidence="1 2">
    <name type="scientific">Halogranum salarium B-1</name>
    <dbReference type="NCBI Taxonomy" id="1210908"/>
    <lineage>
        <taxon>Archaea</taxon>
        <taxon>Methanobacteriati</taxon>
        <taxon>Methanobacteriota</taxon>
        <taxon>Stenosarchaea group</taxon>
        <taxon>Halobacteria</taxon>
        <taxon>Halobacteriales</taxon>
        <taxon>Haloferacaceae</taxon>
    </lineage>
</organism>
<evidence type="ECO:0000313" key="2">
    <source>
        <dbReference type="Proteomes" id="UP000007813"/>
    </source>
</evidence>
<protein>
    <submittedName>
        <fullName evidence="1">Uncharacterized protein</fullName>
    </submittedName>
</protein>
<evidence type="ECO:0000313" key="1">
    <source>
        <dbReference type="EMBL" id="EJN61251.1"/>
    </source>
</evidence>